<dbReference type="SMR" id="A0A1I7S954"/>
<dbReference type="EMBL" id="CAJFCV020000001">
    <property type="protein sequence ID" value="CAG9086276.1"/>
    <property type="molecule type" value="Genomic_DNA"/>
</dbReference>
<dbReference type="SMART" id="SM00034">
    <property type="entry name" value="CLECT"/>
    <property type="match status" value="1"/>
</dbReference>
<dbReference type="InterPro" id="IPR001304">
    <property type="entry name" value="C-type_lectin-like"/>
</dbReference>
<gene>
    <name evidence="2" type="ORF">BXYJ_LOCUS1904</name>
</gene>
<dbReference type="Proteomes" id="UP000659654">
    <property type="component" value="Unassembled WGS sequence"/>
</dbReference>
<dbReference type="OrthoDB" id="5969272at2759"/>
<dbReference type="EMBL" id="CAJFDI010000001">
    <property type="protein sequence ID" value="CAD5210374.1"/>
    <property type="molecule type" value="Genomic_DNA"/>
</dbReference>
<evidence type="ECO:0000313" key="4">
    <source>
        <dbReference type="Proteomes" id="UP000659654"/>
    </source>
</evidence>
<reference evidence="2" key="2">
    <citation type="submission" date="2020-09" db="EMBL/GenBank/DDBJ databases">
        <authorList>
            <person name="Kikuchi T."/>
        </authorList>
    </citation>
    <scope>NUCLEOTIDE SEQUENCE</scope>
    <source>
        <strain evidence="2">Ka4C1</strain>
    </source>
</reference>
<dbReference type="AlphaFoldDB" id="A0A1I7S954"/>
<evidence type="ECO:0000259" key="1">
    <source>
        <dbReference type="PROSITE" id="PS50041"/>
    </source>
</evidence>
<organism evidence="3 5">
    <name type="scientific">Bursaphelenchus xylophilus</name>
    <name type="common">Pinewood nematode worm</name>
    <name type="synonym">Aphelenchoides xylophilus</name>
    <dbReference type="NCBI Taxonomy" id="6326"/>
    <lineage>
        <taxon>Eukaryota</taxon>
        <taxon>Metazoa</taxon>
        <taxon>Ecdysozoa</taxon>
        <taxon>Nematoda</taxon>
        <taxon>Chromadorea</taxon>
        <taxon>Rhabditida</taxon>
        <taxon>Tylenchina</taxon>
        <taxon>Tylenchomorpha</taxon>
        <taxon>Aphelenchoidea</taxon>
        <taxon>Aphelenchoididae</taxon>
        <taxon>Bursaphelenchus</taxon>
    </lineage>
</organism>
<evidence type="ECO:0000313" key="5">
    <source>
        <dbReference type="WBParaSite" id="BXY_0954900.1"/>
    </source>
</evidence>
<accession>A0A1I7S954</accession>
<dbReference type="Gene3D" id="3.10.100.10">
    <property type="entry name" value="Mannose-Binding Protein A, subunit A"/>
    <property type="match status" value="1"/>
</dbReference>
<protein>
    <submittedName>
        <fullName evidence="2">(pine wood nematode) hypothetical protein</fullName>
    </submittedName>
    <submittedName>
        <fullName evidence="5">C-type lectin domain-containing protein</fullName>
    </submittedName>
</protein>
<feature type="domain" description="C-type lectin" evidence="1">
    <location>
        <begin position="84"/>
        <end position="194"/>
    </location>
</feature>
<dbReference type="PANTHER" id="PTHR22803">
    <property type="entry name" value="MANNOSE, PHOSPHOLIPASE, LECTIN RECEPTOR RELATED"/>
    <property type="match status" value="1"/>
</dbReference>
<evidence type="ECO:0000313" key="3">
    <source>
        <dbReference type="Proteomes" id="UP000095284"/>
    </source>
</evidence>
<dbReference type="InterPro" id="IPR050111">
    <property type="entry name" value="C-type_lectin/snaclec_domain"/>
</dbReference>
<dbReference type="Proteomes" id="UP000582659">
    <property type="component" value="Unassembled WGS sequence"/>
</dbReference>
<dbReference type="Proteomes" id="UP000095284">
    <property type="component" value="Unplaced"/>
</dbReference>
<dbReference type="PROSITE" id="PS50041">
    <property type="entry name" value="C_TYPE_LECTIN_2"/>
    <property type="match status" value="1"/>
</dbReference>
<dbReference type="Pfam" id="PF00059">
    <property type="entry name" value="Lectin_C"/>
    <property type="match status" value="1"/>
</dbReference>
<evidence type="ECO:0000313" key="2">
    <source>
        <dbReference type="EMBL" id="CAD5210374.1"/>
    </source>
</evidence>
<dbReference type="SUPFAM" id="SSF56436">
    <property type="entry name" value="C-type lectin-like"/>
    <property type="match status" value="1"/>
</dbReference>
<dbReference type="WBParaSite" id="BXY_0954900.1">
    <property type="protein sequence ID" value="BXY_0954900.1"/>
    <property type="gene ID" value="BXY_0954900"/>
</dbReference>
<dbReference type="InterPro" id="IPR016187">
    <property type="entry name" value="CTDL_fold"/>
</dbReference>
<keyword evidence="4" id="KW-1185">Reference proteome</keyword>
<dbReference type="InterPro" id="IPR016186">
    <property type="entry name" value="C-type_lectin-like/link_sf"/>
</dbReference>
<proteinExistence type="predicted"/>
<name>A0A1I7S954_BURXY</name>
<sequence>MTFIEARGYCRALDADLISNKEPHIFGFIAPYFTQTHGKCKIISKKSKNPVKTCNSMANVICIRNNKTPRIEPLCPHGFVYNVRTSSCYFVTTNKTANWEMADKFCLNIVKDYGLESNLVSILNPKEHEFVLAMNQKAGCAASFLGALGNSKNGKSWSWVDGSYFPSYTRWSSTNPDRNRENSILMMETKTGDWYNFHPLEIPQQKACIICKISL</sequence>
<dbReference type="CDD" id="cd00037">
    <property type="entry name" value="CLECT"/>
    <property type="match status" value="1"/>
</dbReference>
<reference evidence="5" key="1">
    <citation type="submission" date="2016-11" db="UniProtKB">
        <authorList>
            <consortium name="WormBaseParasite"/>
        </authorList>
    </citation>
    <scope>IDENTIFICATION</scope>
</reference>